<dbReference type="GO" id="GO:0071555">
    <property type="term" value="P:cell wall organization"/>
    <property type="evidence" value="ECO:0007669"/>
    <property type="project" value="TreeGrafter"/>
</dbReference>
<evidence type="ECO:0000256" key="2">
    <source>
        <dbReference type="ARBA" id="ARBA00023136"/>
    </source>
</evidence>
<dbReference type="Pfam" id="PF00905">
    <property type="entry name" value="Transpeptidase"/>
    <property type="match status" value="1"/>
</dbReference>
<sequence>MADDLPPPQRVGRGRQFAVFAALLVFAGVLSARLYYWQVQQHDWLAGKAQQEHFRDEQIPARRGAIYDVNGSVLATNEAVDSVYAARKQIDDPEKAAQVLSPLIGVSADDILQSITNPNLQFVRLKPWVTADVSQKIKASHLAGIFLEPTTHRIYPQNSLAAHLLGFTNQDGSGQYGLEEFYNKELSGTPGHLQAEMDTAGRPINFSTPRESSPAQDGADLVTSVDSALQYIAERELADAVKKHRATGGTIIIMDPRSGEIMALANEPTFDPNNYGSSQDAIFPDAAISKIYEPGSTFKIITMSIGLAEHAVEPTTAINDPGSLSLAGIHITNWDGKGHSPESATQVLQYSSNVGAATIGWKVGAAKYYPHIQDYGLGVRTGVDLAGEVPGQVLFPGEPNWTPSNLVTNSFGQGIAVTPLQLVTAVAAVANGGMLVKPHVVRDIRGPAGDQRIGTTEVRRVLDPQVAATLTKMLVDSAKIGEAQFAVVPGFNVAAKTGTAQVASPNGGYADGKFIASLMGFAPADNPRFVMLVKIDEPQDVPFGSEVAAPVWREIAKQLFIHFKIEPTDPVALAKSAVTPTPVAAPASASARAAETAAPKTAQQAPAPKVSAKPAPKPTAKPVASSKAR</sequence>
<evidence type="ECO:0000256" key="3">
    <source>
        <dbReference type="SAM" id="MobiDB-lite"/>
    </source>
</evidence>
<keyword evidence="2 4" id="KW-0472">Membrane</keyword>
<dbReference type="AlphaFoldDB" id="A0A0N9HMC3"/>
<name>A0A0N9HMC3_9BACT</name>
<accession>A0A0N9HMC3</accession>
<proteinExistence type="predicted"/>
<dbReference type="Gene3D" id="3.90.1310.10">
    <property type="entry name" value="Penicillin-binding protein 2a (Domain 2)"/>
    <property type="match status" value="1"/>
</dbReference>
<reference evidence="7" key="1">
    <citation type="submission" date="2016-04" db="EMBL/GenBank/DDBJ databases">
        <title>Exploring the genomic information of specific uncultured soil bacteria through a new metagenomic library-based strategy.</title>
        <authorList>
            <person name="Liu Y."/>
            <person name="Zhang R."/>
        </authorList>
    </citation>
    <scope>NUCLEOTIDE SEQUENCE</scope>
</reference>
<dbReference type="Pfam" id="PF03717">
    <property type="entry name" value="PBP_dimer"/>
    <property type="match status" value="1"/>
</dbReference>
<evidence type="ECO:0000259" key="6">
    <source>
        <dbReference type="Pfam" id="PF03717"/>
    </source>
</evidence>
<dbReference type="Gene3D" id="3.40.710.10">
    <property type="entry name" value="DD-peptidase/beta-lactamase superfamily"/>
    <property type="match status" value="1"/>
</dbReference>
<dbReference type="InterPro" id="IPR012338">
    <property type="entry name" value="Beta-lactam/transpept-like"/>
</dbReference>
<dbReference type="SUPFAM" id="SSF56601">
    <property type="entry name" value="beta-lactamase/transpeptidase-like"/>
    <property type="match status" value="1"/>
</dbReference>
<dbReference type="PANTHER" id="PTHR30627">
    <property type="entry name" value="PEPTIDOGLYCAN D,D-TRANSPEPTIDASE"/>
    <property type="match status" value="1"/>
</dbReference>
<keyword evidence="4" id="KW-1133">Transmembrane helix</keyword>
<dbReference type="InterPro" id="IPR001460">
    <property type="entry name" value="PCN-bd_Tpept"/>
</dbReference>
<dbReference type="GO" id="GO:0005886">
    <property type="term" value="C:plasma membrane"/>
    <property type="evidence" value="ECO:0007669"/>
    <property type="project" value="TreeGrafter"/>
</dbReference>
<evidence type="ECO:0000313" key="7">
    <source>
        <dbReference type="EMBL" id="ALG05247.1"/>
    </source>
</evidence>
<evidence type="ECO:0000259" key="5">
    <source>
        <dbReference type="Pfam" id="PF00905"/>
    </source>
</evidence>
<dbReference type="SUPFAM" id="SSF56519">
    <property type="entry name" value="Penicillin binding protein dimerisation domain"/>
    <property type="match status" value="1"/>
</dbReference>
<evidence type="ECO:0000256" key="4">
    <source>
        <dbReference type="SAM" id="Phobius"/>
    </source>
</evidence>
<organism evidence="7">
    <name type="scientific">uncultured bacterium 5E7</name>
    <dbReference type="NCBI Taxonomy" id="1701324"/>
    <lineage>
        <taxon>Bacteria</taxon>
        <taxon>environmental samples</taxon>
    </lineage>
</organism>
<feature type="transmembrane region" description="Helical" evidence="4">
    <location>
        <begin position="17"/>
        <end position="37"/>
    </location>
</feature>
<feature type="domain" description="Penicillin-binding protein dimerisation" evidence="6">
    <location>
        <begin position="59"/>
        <end position="205"/>
    </location>
</feature>
<dbReference type="GO" id="GO:0016740">
    <property type="term" value="F:transferase activity"/>
    <property type="evidence" value="ECO:0007669"/>
    <property type="project" value="UniProtKB-KW"/>
</dbReference>
<dbReference type="GO" id="GO:0008658">
    <property type="term" value="F:penicillin binding"/>
    <property type="evidence" value="ECO:0007669"/>
    <property type="project" value="InterPro"/>
</dbReference>
<protein>
    <submittedName>
        <fullName evidence="7">Peptidoglycan glycosyltransferase</fullName>
    </submittedName>
</protein>
<dbReference type="Gene3D" id="3.30.450.330">
    <property type="match status" value="1"/>
</dbReference>
<feature type="region of interest" description="Disordered" evidence="3">
    <location>
        <begin position="584"/>
        <end position="629"/>
    </location>
</feature>
<keyword evidence="4" id="KW-0812">Transmembrane</keyword>
<feature type="domain" description="Penicillin-binding protein transpeptidase" evidence="5">
    <location>
        <begin position="249"/>
        <end position="556"/>
    </location>
</feature>
<evidence type="ECO:0000256" key="1">
    <source>
        <dbReference type="ARBA" id="ARBA00004370"/>
    </source>
</evidence>
<dbReference type="InterPro" id="IPR036138">
    <property type="entry name" value="PBP_dimer_sf"/>
</dbReference>
<keyword evidence="7" id="KW-0808">Transferase</keyword>
<dbReference type="EMBL" id="KT342855">
    <property type="protein sequence ID" value="ALG05247.1"/>
    <property type="molecule type" value="Genomic_DNA"/>
</dbReference>
<comment type="subcellular location">
    <subcellularLocation>
        <location evidence="1">Membrane</location>
    </subcellularLocation>
</comment>
<dbReference type="PANTHER" id="PTHR30627:SF1">
    <property type="entry name" value="PEPTIDOGLYCAN D,D-TRANSPEPTIDASE FTSI"/>
    <property type="match status" value="1"/>
</dbReference>
<gene>
    <name evidence="7" type="primary">ftsI</name>
    <name evidence="7" type="ORF">5E7_026</name>
</gene>
<dbReference type="InterPro" id="IPR050515">
    <property type="entry name" value="Beta-lactam/transpept"/>
</dbReference>
<dbReference type="InterPro" id="IPR005311">
    <property type="entry name" value="PBP_dimer"/>
</dbReference>